<dbReference type="Gene3D" id="3.40.50.300">
    <property type="entry name" value="P-loop containing nucleotide triphosphate hydrolases"/>
    <property type="match status" value="2"/>
</dbReference>
<evidence type="ECO:0000256" key="1">
    <source>
        <dbReference type="ARBA" id="ARBA00022485"/>
    </source>
</evidence>
<dbReference type="GO" id="GO:0003677">
    <property type="term" value="F:DNA binding"/>
    <property type="evidence" value="ECO:0007669"/>
    <property type="project" value="UniProtKB-UniRule"/>
</dbReference>
<keyword evidence="2 6" id="KW-0547">Nucleotide-binding</keyword>
<keyword evidence="5 6" id="KW-0238">DNA-binding</keyword>
<gene>
    <name evidence="6" type="primary">dinG</name>
    <name evidence="8" type="ORF">BTW10_16855</name>
</gene>
<keyword evidence="9" id="KW-1185">Reference proteome</keyword>
<dbReference type="NCBIfam" id="NF008729">
    <property type="entry name" value="PRK11747.1"/>
    <property type="match status" value="1"/>
</dbReference>
<dbReference type="GO" id="GO:0005524">
    <property type="term" value="F:ATP binding"/>
    <property type="evidence" value="ECO:0007669"/>
    <property type="project" value="UniProtKB-UniRule"/>
</dbReference>
<evidence type="ECO:0000313" key="9">
    <source>
        <dbReference type="Proteomes" id="UP000186806"/>
    </source>
</evidence>
<name>A0A1Q8T8R1_9GAMM</name>
<keyword evidence="1 6" id="KW-0004">4Fe-4S</keyword>
<comment type="cofactor">
    <cofactor evidence="6">
        <name>[4Fe-4S] cluster</name>
        <dbReference type="ChEBI" id="CHEBI:49883"/>
    </cofactor>
    <text evidence="6">Binds 1 [4Fe-4S] cluster.</text>
</comment>
<comment type="catalytic activity">
    <reaction evidence="6">
        <text>ATP + H2O = ADP + phosphate + H(+)</text>
        <dbReference type="Rhea" id="RHEA:13065"/>
        <dbReference type="ChEBI" id="CHEBI:15377"/>
        <dbReference type="ChEBI" id="CHEBI:15378"/>
        <dbReference type="ChEBI" id="CHEBI:30616"/>
        <dbReference type="ChEBI" id="CHEBI:43474"/>
        <dbReference type="ChEBI" id="CHEBI:456216"/>
        <dbReference type="EC" id="5.6.2.3"/>
    </reaction>
</comment>
<dbReference type="FunFam" id="3.40.50.300:FF:000437">
    <property type="entry name" value="ATP-dependent DNA helicase DinG"/>
    <property type="match status" value="1"/>
</dbReference>
<keyword evidence="6" id="KW-0411">Iron-sulfur</keyword>
<feature type="binding site" evidence="6">
    <location>
        <position position="221"/>
    </location>
    <ligand>
        <name>[4Fe-4S] cluster</name>
        <dbReference type="ChEBI" id="CHEBI:49883"/>
    </ligand>
</feature>
<dbReference type="EMBL" id="MSDQ01000045">
    <property type="protein sequence ID" value="OLO09998.1"/>
    <property type="molecule type" value="Genomic_DNA"/>
</dbReference>
<evidence type="ECO:0000256" key="2">
    <source>
        <dbReference type="ARBA" id="ARBA00022741"/>
    </source>
</evidence>
<dbReference type="Pfam" id="PF00270">
    <property type="entry name" value="DEAD"/>
    <property type="match status" value="1"/>
</dbReference>
<keyword evidence="6" id="KW-0479">Metal-binding</keyword>
<sequence>MAETASQALDPELKATIQAAYRQVLDGLELTPRYGQRLMIAEIARTLGGIEADDAGRRLSNEHVCVLEAGTGTGKTLAYLLAALPIAQARGKRLVISTATVALQEQVLHHDLPALKAHSGLDFEYALAKGRGRYLCVARLDQALEGGEDNPTLSLFEEAMTSRDGDDFQALAHEMAEAYSAGRWEGDRDSWPTGIDDADWRRLTIDHRQCTNRRCGHFGACAFFRARRGLDQADIIVANHDLVLADLSLGGGLVLPSPKECIYVFDEGHHLPDKALDHFYHRLPVNGTLRWLRTLKKSLTELNTALAVQPTLARLLSSLPEAIAALEPRLGEAFAMGHSIAELEHGLPEEASDAVHHRFSMGRVPEALSEQAGAMVTAFAELSRTLESMADILRESLDPEKATGLPREQAEAWLPLIALLHGRALEAHALWQALATTDPEDGVPQARWLTFERVAGEAELTFSASPVSAAETLARHLWGTCYGAVVTSATLTALNRFERLQERAGLANRYRYQRLPSPFDYSRAVLSVPPEAVDPSNREAHERALIDFTQALGEREAVLMLFSSRKQMRAVLDALPEAVRQRVLAQNHLPKRELLQRHRARVDAGEGSIIFGLASFAEGIDLPGEYLTHVVITRLPFSVPDDPVGATLAEWIESRGGNPFMRISVPDASIRLVQACGRLIRKEADQGRITLLDRRVLTRRYGRALLDSLPPFRREIDGVAQ</sequence>
<feature type="domain" description="Helicase ATP-binding" evidence="7">
    <location>
        <begin position="22"/>
        <end position="319"/>
    </location>
</feature>
<dbReference type="Pfam" id="PF13307">
    <property type="entry name" value="Helicase_C_2"/>
    <property type="match status" value="1"/>
</dbReference>
<dbReference type="SMART" id="SM00491">
    <property type="entry name" value="HELICc2"/>
    <property type="match status" value="1"/>
</dbReference>
<accession>A0A1Q8T8R1</accession>
<dbReference type="PANTHER" id="PTHR11472">
    <property type="entry name" value="DNA REPAIR DEAD HELICASE RAD3/XP-D SUBFAMILY MEMBER"/>
    <property type="match status" value="1"/>
</dbReference>
<comment type="similarity">
    <text evidence="6">Belongs to the helicase family. DinG subfamily. Type 1 sub-subfamily.</text>
</comment>
<dbReference type="InterPro" id="IPR014013">
    <property type="entry name" value="Helic_SF1/SF2_ATP-bd_DinG/Rad3"/>
</dbReference>
<evidence type="ECO:0000256" key="4">
    <source>
        <dbReference type="ARBA" id="ARBA00022840"/>
    </source>
</evidence>
<dbReference type="STRING" id="223900.GCA_000821045_02363"/>
<dbReference type="GO" id="GO:0006281">
    <property type="term" value="P:DNA repair"/>
    <property type="evidence" value="ECO:0007669"/>
    <property type="project" value="TreeGrafter"/>
</dbReference>
<dbReference type="EC" id="5.6.2.3" evidence="6"/>
<keyword evidence="3 6" id="KW-0378">Hydrolase</keyword>
<dbReference type="GO" id="GO:0051539">
    <property type="term" value="F:4 iron, 4 sulfur cluster binding"/>
    <property type="evidence" value="ECO:0007669"/>
    <property type="project" value="UniProtKB-UniRule"/>
</dbReference>
<dbReference type="InterPro" id="IPR045028">
    <property type="entry name" value="DinG/Rad3-like"/>
</dbReference>
<keyword evidence="6" id="KW-0413">Isomerase</keyword>
<dbReference type="SMART" id="SM00487">
    <property type="entry name" value="DEXDc"/>
    <property type="match status" value="1"/>
</dbReference>
<evidence type="ECO:0000313" key="8">
    <source>
        <dbReference type="EMBL" id="OLO09998.1"/>
    </source>
</evidence>
<keyword evidence="6" id="KW-0408">Iron</keyword>
<feature type="binding site" evidence="6">
    <location>
        <position position="215"/>
    </location>
    <ligand>
        <name>[4Fe-4S] cluster</name>
        <dbReference type="ChEBI" id="CHEBI:49883"/>
    </ligand>
</feature>
<dbReference type="SUPFAM" id="SSF52540">
    <property type="entry name" value="P-loop containing nucleoside triphosphate hydrolases"/>
    <property type="match status" value="2"/>
</dbReference>
<keyword evidence="4 6" id="KW-0067">ATP-binding</keyword>
<comment type="caution">
    <text evidence="8">The sequence shown here is derived from an EMBL/GenBank/DDBJ whole genome shotgun (WGS) entry which is preliminary data.</text>
</comment>
<evidence type="ECO:0000259" key="7">
    <source>
        <dbReference type="PROSITE" id="PS51193"/>
    </source>
</evidence>
<dbReference type="InterPro" id="IPR011545">
    <property type="entry name" value="DEAD/DEAH_box_helicase_dom"/>
</dbReference>
<dbReference type="RefSeq" id="WP_075370408.1">
    <property type="nucleotide sequence ID" value="NZ_MSDQ01000045.1"/>
</dbReference>
<dbReference type="InterPro" id="IPR039000">
    <property type="entry name" value="DinG_proteobact"/>
</dbReference>
<dbReference type="InterPro" id="IPR027417">
    <property type="entry name" value="P-loop_NTPase"/>
</dbReference>
<dbReference type="GO" id="GO:0043139">
    <property type="term" value="F:5'-3' DNA helicase activity"/>
    <property type="evidence" value="ECO:0007669"/>
    <property type="project" value="UniProtKB-UniRule"/>
</dbReference>
<dbReference type="HAMAP" id="MF_02205">
    <property type="entry name" value="DinG_proteobact"/>
    <property type="match status" value="1"/>
</dbReference>
<keyword evidence="6 8" id="KW-0347">Helicase</keyword>
<dbReference type="GO" id="GO:0009432">
    <property type="term" value="P:SOS response"/>
    <property type="evidence" value="ECO:0007669"/>
    <property type="project" value="TreeGrafter"/>
</dbReference>
<dbReference type="Proteomes" id="UP000186806">
    <property type="component" value="Unassembled WGS sequence"/>
</dbReference>
<feature type="binding site" evidence="6">
    <location>
        <position position="210"/>
    </location>
    <ligand>
        <name>[4Fe-4S] cluster</name>
        <dbReference type="ChEBI" id="CHEBI:49883"/>
    </ligand>
</feature>
<dbReference type="AlphaFoldDB" id="A0A1Q8T8R1"/>
<dbReference type="InterPro" id="IPR014001">
    <property type="entry name" value="Helicase_ATP-bd"/>
</dbReference>
<comment type="function">
    <text evidence="6">DNA-dependent ATPase and 5'-3' DNA helicase. Unwinds D-loops, R-loops, forked DNA and G-quadruplex DNA.</text>
</comment>
<dbReference type="GO" id="GO:0046872">
    <property type="term" value="F:metal ion binding"/>
    <property type="evidence" value="ECO:0007669"/>
    <property type="project" value="UniProtKB-KW"/>
</dbReference>
<evidence type="ECO:0000256" key="5">
    <source>
        <dbReference type="ARBA" id="ARBA00023125"/>
    </source>
</evidence>
<feature type="binding site" evidence="6">
    <location>
        <position position="136"/>
    </location>
    <ligand>
        <name>[4Fe-4S] cluster</name>
        <dbReference type="ChEBI" id="CHEBI:49883"/>
    </ligand>
</feature>
<organism evidence="8 9">
    <name type="scientific">Chromohalobacter japonicus</name>
    <dbReference type="NCBI Taxonomy" id="223900"/>
    <lineage>
        <taxon>Bacteria</taxon>
        <taxon>Pseudomonadati</taxon>
        <taxon>Pseudomonadota</taxon>
        <taxon>Gammaproteobacteria</taxon>
        <taxon>Oceanospirillales</taxon>
        <taxon>Halomonadaceae</taxon>
        <taxon>Chromohalobacter</taxon>
    </lineage>
</organism>
<dbReference type="InterPro" id="IPR006555">
    <property type="entry name" value="ATP-dep_Helicase_C"/>
</dbReference>
<protein>
    <recommendedName>
        <fullName evidence="6">ATP-dependent DNA helicase DinG</fullName>
        <ecNumber evidence="6">5.6.2.3</ecNumber>
    </recommendedName>
    <alternativeName>
        <fullName evidence="6">DNA 5'-3' helicase DinG</fullName>
    </alternativeName>
</protein>
<evidence type="ECO:0000256" key="6">
    <source>
        <dbReference type="HAMAP-Rule" id="MF_02205"/>
    </source>
</evidence>
<dbReference type="GO" id="GO:0016887">
    <property type="term" value="F:ATP hydrolysis activity"/>
    <property type="evidence" value="ECO:0007669"/>
    <property type="project" value="RHEA"/>
</dbReference>
<dbReference type="PROSITE" id="PS51193">
    <property type="entry name" value="HELICASE_ATP_BIND_2"/>
    <property type="match status" value="1"/>
</dbReference>
<reference evidence="8 9" key="1">
    <citation type="submission" date="2016-12" db="EMBL/GenBank/DDBJ databases">
        <title>Draft genome sequences of strains Salinicola socius SMB35, Salinicola sp. MH3R3-1 and Chromohalobacter sp. SMB17 from the Verkhnekamsk potash mining region of Russia.</title>
        <authorList>
            <person name="Mavrodi D.V."/>
            <person name="Olsson B.E."/>
            <person name="Korsakova E.S."/>
            <person name="Pyankova A."/>
            <person name="Mavrodi O.V."/>
            <person name="Plotnikova E.G."/>
        </authorList>
    </citation>
    <scope>NUCLEOTIDE SEQUENCE [LARGE SCALE GENOMIC DNA]</scope>
    <source>
        <strain evidence="8 9">SMB17</strain>
    </source>
</reference>
<dbReference type="GO" id="GO:0033677">
    <property type="term" value="F:DNA/RNA helicase activity"/>
    <property type="evidence" value="ECO:0007669"/>
    <property type="project" value="TreeGrafter"/>
</dbReference>
<evidence type="ECO:0000256" key="3">
    <source>
        <dbReference type="ARBA" id="ARBA00022801"/>
    </source>
</evidence>
<proteinExistence type="inferred from homology"/>
<dbReference type="PANTHER" id="PTHR11472:SF59">
    <property type="entry name" value="ATP-DEPENDENT DNA HELICASE DING"/>
    <property type="match status" value="1"/>
</dbReference>